<keyword evidence="1" id="KW-1133">Transmembrane helix</keyword>
<feature type="transmembrane region" description="Helical" evidence="1">
    <location>
        <begin position="48"/>
        <end position="67"/>
    </location>
</feature>
<feature type="transmembrane region" description="Helical" evidence="1">
    <location>
        <begin position="116"/>
        <end position="139"/>
    </location>
</feature>
<feature type="transmembrane region" description="Helical" evidence="1">
    <location>
        <begin position="331"/>
        <end position="353"/>
    </location>
</feature>
<feature type="transmembrane region" description="Helical" evidence="1">
    <location>
        <begin position="79"/>
        <end position="101"/>
    </location>
</feature>
<name>D6NLZ6_VIBCL</name>
<feature type="transmembrane region" description="Helical" evidence="1">
    <location>
        <begin position="360"/>
        <end position="378"/>
    </location>
</feature>
<feature type="transmembrane region" description="Helical" evidence="1">
    <location>
        <begin position="289"/>
        <end position="311"/>
    </location>
</feature>
<evidence type="ECO:0000313" key="2">
    <source>
        <dbReference type="EMBL" id="ADF80981.1"/>
    </source>
</evidence>
<feature type="transmembrane region" description="Helical" evidence="1">
    <location>
        <begin position="256"/>
        <end position="277"/>
    </location>
</feature>
<dbReference type="EMBL" id="GU576498">
    <property type="protein sequence ID" value="ADF80981.1"/>
    <property type="molecule type" value="Genomic_DNA"/>
</dbReference>
<dbReference type="AlphaFoldDB" id="D6NLZ6"/>
<organism evidence="2">
    <name type="scientific">Vibrio cholerae</name>
    <dbReference type="NCBI Taxonomy" id="666"/>
    <lineage>
        <taxon>Bacteria</taxon>
        <taxon>Pseudomonadati</taxon>
        <taxon>Pseudomonadota</taxon>
        <taxon>Gammaproteobacteria</taxon>
        <taxon>Vibrionales</taxon>
        <taxon>Vibrionaceae</taxon>
        <taxon>Vibrio</taxon>
    </lineage>
</organism>
<evidence type="ECO:0000256" key="1">
    <source>
        <dbReference type="SAM" id="Phobius"/>
    </source>
</evidence>
<reference evidence="2" key="1">
    <citation type="submission" date="2010-01" db="EMBL/GenBank/DDBJ databases">
        <authorList>
            <person name="Aydanian A.G."/>
            <person name="Johnson J.A."/>
            <person name="Tang L."/>
            <person name="Morris J.G.Jr."/>
            <person name="Nair G.B."/>
            <person name="Stine O.C."/>
        </authorList>
    </citation>
    <scope>NUCLEOTIDE SEQUENCE</scope>
    <source>
        <strain evidence="2">CO545</strain>
    </source>
</reference>
<accession>D6NLZ6</accession>
<feature type="transmembrane region" description="Helical" evidence="1">
    <location>
        <begin position="213"/>
        <end position="236"/>
    </location>
</feature>
<protein>
    <submittedName>
        <fullName evidence="2">O-antigen flippase</fullName>
    </submittedName>
</protein>
<sequence length="413" mass="46692">MLKFLFNKSIDSIKLGVDGLLKIITGLIVIKIISNIGDDSLLANFSQLKMLSALLISITSSAFIIGLNKLSMKYARNDFIGNMNFLIFTISVAIILVIVFFEGKLSALMGRRTECFLFLSFLLLISGYLANYFLGCKIASLNNKLLSSAKIYSTTLSFFAFLSVYFVGVNVWLGLYIYIISYYVFLALFLFDKNEVKNLFFSFSINVNVLKDAINIIFLTFLSSVVFPSCIVYLRYDMSTLYGWEYVSFWEAEWQLSSLFLLVISPVLSVIVTTYVTSKSRVGGLNKQIILKLISTIVVLAVIFSSVVYFFNELLLSTFFNSMMIVGDSSIELLLLINLFRLVSVVIFYILYVISDTKKLVFGELFFLLTFALANVVLKDSQVNSSIPLLISVLICFLYFILILVKTDEYKTP</sequence>
<keyword evidence="1" id="KW-0472">Membrane</keyword>
<keyword evidence="1" id="KW-0812">Transmembrane</keyword>
<dbReference type="RefSeq" id="WP_248387496.1">
    <property type="nucleotide sequence ID" value="NZ_CP147726.1"/>
</dbReference>
<feature type="transmembrane region" description="Helical" evidence="1">
    <location>
        <begin position="175"/>
        <end position="192"/>
    </location>
</feature>
<feature type="transmembrane region" description="Helical" evidence="1">
    <location>
        <begin position="384"/>
        <end position="405"/>
    </location>
</feature>
<reference evidence="2" key="2">
    <citation type="journal article" date="2011" name="Appl. Environ. Microbiol.">
        <title>Genetic Diversity of O-Antigen Biosynthesis Regions in Vibrio cholerae.</title>
        <authorList>
            <person name="Aydanian A."/>
            <person name="Tang L."/>
            <person name="Morris J.G."/>
            <person name="Johnson J.A."/>
            <person name="Stine O.C."/>
        </authorList>
    </citation>
    <scope>NUCLEOTIDE SEQUENCE</scope>
    <source>
        <strain evidence="2">CO545</strain>
    </source>
</reference>
<proteinExistence type="predicted"/>
<feature type="transmembrane region" description="Helical" evidence="1">
    <location>
        <begin position="20"/>
        <end position="36"/>
    </location>
</feature>
<gene>
    <name evidence="2" type="primary">wzx</name>
</gene>
<feature type="transmembrane region" description="Helical" evidence="1">
    <location>
        <begin position="151"/>
        <end position="169"/>
    </location>
</feature>